<accession>A0A8S9GH51</accession>
<dbReference type="AlphaFoldDB" id="A0A8S9GH51"/>
<gene>
    <name evidence="1" type="ORF">F2Q70_00023522</name>
</gene>
<sequence length="107" mass="11589">MAVSSVTSFMLPYFVNPTSSSSRQKVSLLSLLPSSSTHGGIGSCVLTKKVFAAPETLTPETLDEPTSEEFSEVHSVPLFDSLAKTMRKHMFCSIISVPYPFSNVSAR</sequence>
<proteinExistence type="predicted"/>
<name>A0A8S9GH51_BRACR</name>
<organism evidence="1">
    <name type="scientific">Brassica cretica</name>
    <name type="common">Mustard</name>
    <dbReference type="NCBI Taxonomy" id="69181"/>
    <lineage>
        <taxon>Eukaryota</taxon>
        <taxon>Viridiplantae</taxon>
        <taxon>Streptophyta</taxon>
        <taxon>Embryophyta</taxon>
        <taxon>Tracheophyta</taxon>
        <taxon>Spermatophyta</taxon>
        <taxon>Magnoliopsida</taxon>
        <taxon>eudicotyledons</taxon>
        <taxon>Gunneridae</taxon>
        <taxon>Pentapetalae</taxon>
        <taxon>rosids</taxon>
        <taxon>malvids</taxon>
        <taxon>Brassicales</taxon>
        <taxon>Brassicaceae</taxon>
        <taxon>Brassiceae</taxon>
        <taxon>Brassica</taxon>
    </lineage>
</organism>
<protein>
    <submittedName>
        <fullName evidence="1">Uncharacterized protein</fullName>
    </submittedName>
</protein>
<evidence type="ECO:0000313" key="1">
    <source>
        <dbReference type="EMBL" id="KAF2544779.1"/>
    </source>
</evidence>
<comment type="caution">
    <text evidence="1">The sequence shown here is derived from an EMBL/GenBank/DDBJ whole genome shotgun (WGS) entry which is preliminary data.</text>
</comment>
<reference evidence="1" key="1">
    <citation type="submission" date="2019-12" db="EMBL/GenBank/DDBJ databases">
        <title>Genome sequencing and annotation of Brassica cretica.</title>
        <authorList>
            <person name="Studholme D.J."/>
            <person name="Sarris P.F."/>
        </authorList>
    </citation>
    <scope>NUCLEOTIDE SEQUENCE</scope>
    <source>
        <strain evidence="1">PFS-102/07</strain>
        <tissue evidence="1">Leaf</tissue>
    </source>
</reference>
<dbReference type="EMBL" id="QGKY02001925">
    <property type="protein sequence ID" value="KAF2544779.1"/>
    <property type="molecule type" value="Genomic_DNA"/>
</dbReference>